<evidence type="ECO:0000259" key="6">
    <source>
        <dbReference type="Pfam" id="PF08550"/>
    </source>
</evidence>
<evidence type="ECO:0000256" key="5">
    <source>
        <dbReference type="SAM" id="MobiDB-lite"/>
    </source>
</evidence>
<feature type="region of interest" description="Disordered" evidence="5">
    <location>
        <begin position="143"/>
        <end position="178"/>
    </location>
</feature>
<keyword evidence="4" id="KW-0326">Glycosidase</keyword>
<dbReference type="Pfam" id="PF16874">
    <property type="entry name" value="Glyco_hydro_36C"/>
    <property type="match status" value="1"/>
</dbReference>
<evidence type="ECO:0000313" key="9">
    <source>
        <dbReference type="EMBL" id="CAD9220724.1"/>
    </source>
</evidence>
<feature type="domain" description="Glycosyl hydrolase family 36 C-terminal" evidence="7">
    <location>
        <begin position="864"/>
        <end position="964"/>
    </location>
</feature>
<dbReference type="FunFam" id="3.20.20.70:FF:000118">
    <property type="entry name" value="Alpha-galactosidase"/>
    <property type="match status" value="1"/>
</dbReference>
<dbReference type="GO" id="GO:0004557">
    <property type="term" value="F:alpha-galactosidase activity"/>
    <property type="evidence" value="ECO:0007669"/>
    <property type="project" value="UniProtKB-EC"/>
</dbReference>
<organism evidence="9">
    <name type="scientific">Compsopogon caeruleus</name>
    <dbReference type="NCBI Taxonomy" id="31354"/>
    <lineage>
        <taxon>Eukaryota</taxon>
        <taxon>Rhodophyta</taxon>
        <taxon>Compsopogonophyceae</taxon>
        <taxon>Compsopogonales</taxon>
        <taxon>Compsopogonaceae</taxon>
        <taxon>Compsopogon</taxon>
    </lineage>
</organism>
<dbReference type="SUPFAM" id="SSF51445">
    <property type="entry name" value="(Trans)glycosidases"/>
    <property type="match status" value="1"/>
</dbReference>
<protein>
    <recommendedName>
        <fullName evidence="2">alpha-galactosidase</fullName>
        <ecNumber evidence="2">3.2.1.22</ecNumber>
    </recommendedName>
</protein>
<dbReference type="EMBL" id="HBGH01000325">
    <property type="protein sequence ID" value="CAD9220724.1"/>
    <property type="molecule type" value="Transcribed_RNA"/>
</dbReference>
<evidence type="ECO:0000256" key="4">
    <source>
        <dbReference type="ARBA" id="ARBA00023295"/>
    </source>
</evidence>
<feature type="domain" description="Glycosyl hydrolase family 36 N-terminal" evidence="8">
    <location>
        <begin position="284"/>
        <end position="497"/>
    </location>
</feature>
<dbReference type="PRINTS" id="PR00743">
    <property type="entry name" value="GLHYDRLASE36"/>
</dbReference>
<dbReference type="InterPro" id="IPR031704">
    <property type="entry name" value="Glyco_hydro_36_N"/>
</dbReference>
<keyword evidence="3" id="KW-0378">Hydrolase</keyword>
<dbReference type="GO" id="GO:0016052">
    <property type="term" value="P:carbohydrate catabolic process"/>
    <property type="evidence" value="ECO:0007669"/>
    <property type="project" value="InterPro"/>
</dbReference>
<evidence type="ECO:0000256" key="2">
    <source>
        <dbReference type="ARBA" id="ARBA00012755"/>
    </source>
</evidence>
<comment type="catalytic activity">
    <reaction evidence="1">
        <text>Hydrolysis of terminal, non-reducing alpha-D-galactose residues in alpha-D-galactosides, including galactose oligosaccharides, galactomannans and galactolipids.</text>
        <dbReference type="EC" id="3.2.1.22"/>
    </reaction>
</comment>
<evidence type="ECO:0000259" key="7">
    <source>
        <dbReference type="Pfam" id="PF16874"/>
    </source>
</evidence>
<dbReference type="EC" id="3.2.1.22" evidence="2"/>
<dbReference type="InterPro" id="IPR031705">
    <property type="entry name" value="Glyco_hydro_36_C"/>
</dbReference>
<proteinExistence type="predicted"/>
<dbReference type="InterPro" id="IPR013780">
    <property type="entry name" value="Glyco_hydro_b"/>
</dbReference>
<dbReference type="Pfam" id="PF16875">
    <property type="entry name" value="Glyco_hydro_36N"/>
    <property type="match status" value="1"/>
</dbReference>
<dbReference type="Pfam" id="PF08550">
    <property type="entry name" value="GATA_AreA"/>
    <property type="match status" value="1"/>
</dbReference>
<dbReference type="Gene3D" id="3.20.20.70">
    <property type="entry name" value="Aldolase class I"/>
    <property type="match status" value="1"/>
</dbReference>
<evidence type="ECO:0000256" key="3">
    <source>
        <dbReference type="ARBA" id="ARBA00022801"/>
    </source>
</evidence>
<dbReference type="PANTHER" id="PTHR43053">
    <property type="entry name" value="GLYCOSIDASE FAMILY 31"/>
    <property type="match status" value="1"/>
</dbReference>
<dbReference type="InterPro" id="IPR000111">
    <property type="entry name" value="Glyco_hydro_27/36_CS"/>
</dbReference>
<dbReference type="InterPro" id="IPR002252">
    <property type="entry name" value="Glyco_hydro_36"/>
</dbReference>
<dbReference type="PANTHER" id="PTHR43053:SF3">
    <property type="entry name" value="ALPHA-GALACTOSIDASE C-RELATED"/>
    <property type="match status" value="1"/>
</dbReference>
<feature type="compositionally biased region" description="Basic and acidic residues" evidence="5">
    <location>
        <begin position="152"/>
        <end position="164"/>
    </location>
</feature>
<name>A0A7S1T4J5_9RHOD</name>
<reference evidence="9" key="1">
    <citation type="submission" date="2021-01" db="EMBL/GenBank/DDBJ databases">
        <authorList>
            <person name="Corre E."/>
            <person name="Pelletier E."/>
            <person name="Niang G."/>
            <person name="Scheremetjew M."/>
            <person name="Finn R."/>
            <person name="Kale V."/>
            <person name="Holt S."/>
            <person name="Cochrane G."/>
            <person name="Meng A."/>
            <person name="Brown T."/>
            <person name="Cohen L."/>
        </authorList>
    </citation>
    <scope>NUCLEOTIDE SEQUENCE</scope>
    <source>
        <strain evidence="9">SAG 36.94</strain>
    </source>
</reference>
<dbReference type="Gene3D" id="2.70.98.60">
    <property type="entry name" value="alpha-galactosidase from lactobacil brevis"/>
    <property type="match status" value="2"/>
</dbReference>
<dbReference type="InterPro" id="IPR013785">
    <property type="entry name" value="Aldolase_TIM"/>
</dbReference>
<sequence length="971" mass="110780">MTLRYRSPGVYFSPRTRTFTLMAKSSMYVMRVDDGRNLEHLYWGEALPMEDDLTYLSIGNTIIMFDPVGTLTVPKILGLDELDEISDIQGLTDRWKVYTKQKNDPERGSRPRRLENASWRLWTMERNKGGDLNRDLGTETLLSALGEEEAKDEGRFSEKEESKIKKIPTSPTDGHPVPRAATPPFSFLPGPKTAPTSPPVPVSPMGEHIFDHFPKSAGTLTALTQQEPESIIHVVPSEPHDMSRTFPSVRDFREIREHPRHPEESIVNWNVLDPTMAGKNSKLFEFADRGTGDYREPSIMVTYADGSTVSPFEYIQHKIEKGKPRTPEYFPNVRVEDVHEATTLTIDMMDPVTKLVVRLFYTVMHDYDIITRRIEVVNTAGQPVWLERLMSATVDFDSNKYYMTQLSGGWARERQIVTKELQDGLTTFNSCRGASSHQFNPFLVISVGAPFSETTGSVYGFNLIYSGNFLASAEVSESRRMRVNMGVNPVGFRWLLESGESFESPEIVLSYSSTGMGHLSRQLHRLYRNRLIPPRWRQKGCPILLNTWEAVYFKVNHEMVCEIARCCKNMGVELVVVDDGWFSQRNNEFSSLGDWYPNLEKFPFGLEGTVRALEEMGMAMGIWVEPEMVSVDSDLYREHSDWCLHVPERMRTMGRNQLVLDFSRKVVRDYIFEQLDAILGCANITYCKWDFNRHLTEIFTSQEDWPPERQGEIGHRFVVGVYEVFGRITTKYPDVLFESCSGGGGRFDPGMLYFTPQIWASDNTDAISRVYIQYGTSLAYPPRTFGSHVSTVPNHQTLRSTSMKTRSLVAMNGSFGYELDPRHLTDAEINECLGYVQLHQRFRDLVWNGDLFRLRNPFHNDTGAWMYVSEDQHEALVMAVNVRREVGRLEPRLLLQGLGPGKIYEIEELCPGKLVRNVGTGAIELDPNGVYQFGRTLKLSGHSLMVAGLPIKFLFDADSVLFHLKLVSNYQ</sequence>
<feature type="domain" description="Nitrogen regulatory protein areA GATA-like" evidence="6">
    <location>
        <begin position="95"/>
        <end position="124"/>
    </location>
</feature>
<accession>A0A7S1T4J5</accession>
<evidence type="ECO:0000259" key="8">
    <source>
        <dbReference type="Pfam" id="PF16875"/>
    </source>
</evidence>
<gene>
    <name evidence="9" type="ORF">CCAE0312_LOCUS157</name>
</gene>
<dbReference type="InterPro" id="IPR017853">
    <property type="entry name" value="GH"/>
</dbReference>
<dbReference type="PROSITE" id="PS00512">
    <property type="entry name" value="ALPHA_GALACTOSIDASE"/>
    <property type="match status" value="1"/>
</dbReference>
<dbReference type="AlphaFoldDB" id="A0A7S1T4J5"/>
<dbReference type="InterPro" id="IPR013860">
    <property type="entry name" value="AreA_GATA"/>
</dbReference>
<dbReference type="InterPro" id="IPR050985">
    <property type="entry name" value="Alpha-glycosidase_related"/>
</dbReference>
<dbReference type="InterPro" id="IPR038417">
    <property type="entry name" value="Alpga-gal_N_sf"/>
</dbReference>
<evidence type="ECO:0000256" key="1">
    <source>
        <dbReference type="ARBA" id="ARBA00001255"/>
    </source>
</evidence>
<dbReference type="Pfam" id="PF02065">
    <property type="entry name" value="Melibiase"/>
    <property type="match status" value="1"/>
</dbReference>
<dbReference type="Gene3D" id="2.60.40.1180">
    <property type="entry name" value="Golgi alpha-mannosidase II"/>
    <property type="match status" value="1"/>
</dbReference>
<dbReference type="CDD" id="cd14791">
    <property type="entry name" value="GH36"/>
    <property type="match status" value="1"/>
</dbReference>